<dbReference type="Pfam" id="PF10269">
    <property type="entry name" value="Tmemb_185A"/>
    <property type="match status" value="1"/>
</dbReference>
<organism evidence="2">
    <name type="scientific">marine sediment metagenome</name>
    <dbReference type="NCBI Taxonomy" id="412755"/>
    <lineage>
        <taxon>unclassified sequences</taxon>
        <taxon>metagenomes</taxon>
        <taxon>ecological metagenomes</taxon>
    </lineage>
</organism>
<keyword evidence="1" id="KW-1133">Transmembrane helix</keyword>
<evidence type="ECO:0000256" key="1">
    <source>
        <dbReference type="SAM" id="Phobius"/>
    </source>
</evidence>
<feature type="transmembrane region" description="Helical" evidence="1">
    <location>
        <begin position="66"/>
        <end position="90"/>
    </location>
</feature>
<proteinExistence type="predicted"/>
<dbReference type="EMBL" id="LAZR01000116">
    <property type="protein sequence ID" value="KKN89645.1"/>
    <property type="molecule type" value="Genomic_DNA"/>
</dbReference>
<evidence type="ECO:0000313" key="2">
    <source>
        <dbReference type="EMBL" id="KKN89645.1"/>
    </source>
</evidence>
<comment type="caution">
    <text evidence="2">The sequence shown here is derived from an EMBL/GenBank/DDBJ whole genome shotgun (WGS) entry which is preliminary data.</text>
</comment>
<accession>A0A0F9U8U3</accession>
<name>A0A0F9U8U3_9ZZZZ</name>
<sequence>MDNFFDECYSIKRYDDVRDFDREKNEMSAGESKISISFCSVLTILFIILKLCGVIGWSWWWVVSPLWLPVAAVLAIALIGLVIVGIVALITD</sequence>
<gene>
    <name evidence="2" type="ORF">LCGC14_0234910</name>
</gene>
<keyword evidence="1" id="KW-0472">Membrane</keyword>
<feature type="transmembrane region" description="Helical" evidence="1">
    <location>
        <begin position="34"/>
        <end position="60"/>
    </location>
</feature>
<evidence type="ECO:0008006" key="3">
    <source>
        <dbReference type="Google" id="ProtNLM"/>
    </source>
</evidence>
<dbReference type="InterPro" id="IPR019396">
    <property type="entry name" value="TM_Fragile-X-F-assoc"/>
</dbReference>
<dbReference type="AlphaFoldDB" id="A0A0F9U8U3"/>
<protein>
    <recommendedName>
        <fullName evidence="3">Transmembrane protein</fullName>
    </recommendedName>
</protein>
<reference evidence="2" key="1">
    <citation type="journal article" date="2015" name="Nature">
        <title>Complex archaea that bridge the gap between prokaryotes and eukaryotes.</title>
        <authorList>
            <person name="Spang A."/>
            <person name="Saw J.H."/>
            <person name="Jorgensen S.L."/>
            <person name="Zaremba-Niedzwiedzka K."/>
            <person name="Martijn J."/>
            <person name="Lind A.E."/>
            <person name="van Eijk R."/>
            <person name="Schleper C."/>
            <person name="Guy L."/>
            <person name="Ettema T.J."/>
        </authorList>
    </citation>
    <scope>NUCLEOTIDE SEQUENCE</scope>
</reference>
<keyword evidence="1" id="KW-0812">Transmembrane</keyword>